<name>A0A316GDW7_9RHOB</name>
<evidence type="ECO:0000256" key="1">
    <source>
        <dbReference type="SAM" id="SignalP"/>
    </source>
</evidence>
<keyword evidence="1" id="KW-0732">Signal</keyword>
<dbReference type="AlphaFoldDB" id="A0A316GDW7"/>
<keyword evidence="3" id="KW-1185">Reference proteome</keyword>
<reference evidence="2 3" key="1">
    <citation type="submission" date="2018-05" db="EMBL/GenBank/DDBJ databases">
        <title>Genomic Encyclopedia of Type Strains, Phase IV (KMG-IV): sequencing the most valuable type-strain genomes for metagenomic binning, comparative biology and taxonomic classification.</title>
        <authorList>
            <person name="Goeker M."/>
        </authorList>
    </citation>
    <scope>NUCLEOTIDE SEQUENCE [LARGE SCALE GENOMIC DNA]</scope>
    <source>
        <strain evidence="2 3">DSM 103371</strain>
    </source>
</reference>
<dbReference type="RefSeq" id="WP_109757322.1">
    <property type="nucleotide sequence ID" value="NZ_QGGV01000001.1"/>
</dbReference>
<dbReference type="KEGG" id="salo:EF888_02645"/>
<evidence type="ECO:0000313" key="2">
    <source>
        <dbReference type="EMBL" id="PWK58425.1"/>
    </source>
</evidence>
<protein>
    <submittedName>
        <fullName evidence="2">Uncharacterized protein</fullName>
    </submittedName>
</protein>
<dbReference type="Proteomes" id="UP000245390">
    <property type="component" value="Unassembled WGS sequence"/>
</dbReference>
<dbReference type="OrthoDB" id="10009020at2"/>
<evidence type="ECO:0000313" key="3">
    <source>
        <dbReference type="Proteomes" id="UP000245390"/>
    </source>
</evidence>
<feature type="chain" id="PRO_5016315573" evidence="1">
    <location>
        <begin position="17"/>
        <end position="131"/>
    </location>
</feature>
<gene>
    <name evidence="2" type="ORF">C8D95_101238</name>
</gene>
<feature type="signal peptide" evidence="1">
    <location>
        <begin position="1"/>
        <end position="16"/>
    </location>
</feature>
<dbReference type="EMBL" id="QGGV01000001">
    <property type="protein sequence ID" value="PWK58425.1"/>
    <property type="molecule type" value="Genomic_DNA"/>
</dbReference>
<comment type="caution">
    <text evidence="2">The sequence shown here is derived from an EMBL/GenBank/DDBJ whole genome shotgun (WGS) entry which is preliminary data.</text>
</comment>
<organism evidence="2 3">
    <name type="scientific">Silicimonas algicola</name>
    <dbReference type="NCBI Taxonomy" id="1826607"/>
    <lineage>
        <taxon>Bacteria</taxon>
        <taxon>Pseudomonadati</taxon>
        <taxon>Pseudomonadota</taxon>
        <taxon>Alphaproteobacteria</taxon>
        <taxon>Rhodobacterales</taxon>
        <taxon>Paracoccaceae</taxon>
    </lineage>
</organism>
<sequence>MLNALVLMLLTGPLQAGQPEAIQCEFPGNTDTEQAILVSVAPQPSLRDRPGLFRVQMEMNGVYTMAASVQPISGTDERDVMIRTSTGGSTLAIGLRDDGRAALSLKASSGDATRTGDCRGYDRYLRRWLRL</sequence>
<proteinExistence type="predicted"/>
<accession>A0A316GDW7</accession>